<dbReference type="EMBL" id="SNXI01000015">
    <property type="protein sequence ID" value="TDP30747.1"/>
    <property type="molecule type" value="Genomic_DNA"/>
</dbReference>
<dbReference type="FunFam" id="3.30.70.270:FF:000001">
    <property type="entry name" value="Diguanylate cyclase domain protein"/>
    <property type="match status" value="1"/>
</dbReference>
<dbReference type="Proteomes" id="UP000295531">
    <property type="component" value="Unassembled WGS sequence"/>
</dbReference>
<dbReference type="SUPFAM" id="SSF141868">
    <property type="entry name" value="EAL domain-like"/>
    <property type="match status" value="1"/>
</dbReference>
<comment type="cofactor">
    <cofactor evidence="1">
        <name>Mg(2+)</name>
        <dbReference type="ChEBI" id="CHEBI:18420"/>
    </cofactor>
</comment>
<keyword evidence="2" id="KW-0175">Coiled coil</keyword>
<dbReference type="Gene3D" id="3.30.70.270">
    <property type="match status" value="1"/>
</dbReference>
<reference evidence="5 6" key="1">
    <citation type="submission" date="2019-03" db="EMBL/GenBank/DDBJ databases">
        <title>Freshwater and sediment microbial communities from various areas in North America, analyzing microbe dynamics in response to fracking.</title>
        <authorList>
            <person name="Lamendella R."/>
        </authorList>
    </citation>
    <scope>NUCLEOTIDE SEQUENCE [LARGE SCALE GENOMIC DNA]</scope>
    <source>
        <strain evidence="5 6">18_TX</strain>
    </source>
</reference>
<dbReference type="PANTHER" id="PTHR44757">
    <property type="entry name" value="DIGUANYLATE CYCLASE DGCP"/>
    <property type="match status" value="1"/>
</dbReference>
<dbReference type="CDD" id="cd01949">
    <property type="entry name" value="GGDEF"/>
    <property type="match status" value="1"/>
</dbReference>
<dbReference type="InterPro" id="IPR035919">
    <property type="entry name" value="EAL_sf"/>
</dbReference>
<dbReference type="PANTHER" id="PTHR44757:SF2">
    <property type="entry name" value="BIOFILM ARCHITECTURE MAINTENANCE PROTEIN MBAA"/>
    <property type="match status" value="1"/>
</dbReference>
<dbReference type="InterPro" id="IPR003018">
    <property type="entry name" value="GAF"/>
</dbReference>
<dbReference type="SMART" id="SM00267">
    <property type="entry name" value="GGDEF"/>
    <property type="match status" value="1"/>
</dbReference>
<dbReference type="PROSITE" id="PS50883">
    <property type="entry name" value="EAL"/>
    <property type="match status" value="1"/>
</dbReference>
<evidence type="ECO:0000259" key="4">
    <source>
        <dbReference type="PROSITE" id="PS50887"/>
    </source>
</evidence>
<protein>
    <submittedName>
        <fullName evidence="5">Diguanylate cyclase/phosphodiesterase with GAF sensor</fullName>
    </submittedName>
</protein>
<dbReference type="OrthoDB" id="9804951at2"/>
<evidence type="ECO:0000259" key="3">
    <source>
        <dbReference type="PROSITE" id="PS50883"/>
    </source>
</evidence>
<gene>
    <name evidence="5" type="ORF">DEU29_11530</name>
</gene>
<accession>A0A4R6NZY7</accession>
<feature type="domain" description="GGDEF" evidence="4">
    <location>
        <begin position="470"/>
        <end position="603"/>
    </location>
</feature>
<dbReference type="Pfam" id="PF00990">
    <property type="entry name" value="GGDEF"/>
    <property type="match status" value="1"/>
</dbReference>
<dbReference type="GO" id="GO:0003824">
    <property type="term" value="F:catalytic activity"/>
    <property type="evidence" value="ECO:0007669"/>
    <property type="project" value="UniProtKB-ARBA"/>
</dbReference>
<dbReference type="InterPro" id="IPR029787">
    <property type="entry name" value="Nucleotide_cyclase"/>
</dbReference>
<evidence type="ECO:0000256" key="2">
    <source>
        <dbReference type="SAM" id="Coils"/>
    </source>
</evidence>
<dbReference type="InterPro" id="IPR029016">
    <property type="entry name" value="GAF-like_dom_sf"/>
</dbReference>
<dbReference type="InterPro" id="IPR043128">
    <property type="entry name" value="Rev_trsase/Diguanyl_cyclase"/>
</dbReference>
<dbReference type="Gene3D" id="3.20.20.450">
    <property type="entry name" value="EAL domain"/>
    <property type="match status" value="1"/>
</dbReference>
<dbReference type="SMART" id="SM00065">
    <property type="entry name" value="GAF"/>
    <property type="match status" value="2"/>
</dbReference>
<dbReference type="SUPFAM" id="SSF55781">
    <property type="entry name" value="GAF domain-like"/>
    <property type="match status" value="2"/>
</dbReference>
<organism evidence="5 6">
    <name type="scientific">Idiomarina aquatica</name>
    <dbReference type="NCBI Taxonomy" id="1327752"/>
    <lineage>
        <taxon>Bacteria</taxon>
        <taxon>Pseudomonadati</taxon>
        <taxon>Pseudomonadota</taxon>
        <taxon>Gammaproteobacteria</taxon>
        <taxon>Alteromonadales</taxon>
        <taxon>Idiomarinaceae</taxon>
        <taxon>Idiomarina</taxon>
    </lineage>
</organism>
<dbReference type="Pfam" id="PF13185">
    <property type="entry name" value="GAF_2"/>
    <property type="match status" value="2"/>
</dbReference>
<dbReference type="InterPro" id="IPR000160">
    <property type="entry name" value="GGDEF_dom"/>
</dbReference>
<comment type="caution">
    <text evidence="5">The sequence shown here is derived from an EMBL/GenBank/DDBJ whole genome shotgun (WGS) entry which is preliminary data.</text>
</comment>
<dbReference type="Gene3D" id="3.30.450.40">
    <property type="match status" value="2"/>
</dbReference>
<dbReference type="InterPro" id="IPR052155">
    <property type="entry name" value="Biofilm_reg_signaling"/>
</dbReference>
<feature type="domain" description="EAL" evidence="3">
    <location>
        <begin position="612"/>
        <end position="860"/>
    </location>
</feature>
<proteinExistence type="predicted"/>
<dbReference type="AlphaFoldDB" id="A0A4R6NZY7"/>
<dbReference type="NCBIfam" id="TIGR00254">
    <property type="entry name" value="GGDEF"/>
    <property type="match status" value="1"/>
</dbReference>
<dbReference type="SMART" id="SM00052">
    <property type="entry name" value="EAL"/>
    <property type="match status" value="1"/>
</dbReference>
<dbReference type="InterPro" id="IPR001633">
    <property type="entry name" value="EAL_dom"/>
</dbReference>
<evidence type="ECO:0000313" key="6">
    <source>
        <dbReference type="Proteomes" id="UP000295531"/>
    </source>
</evidence>
<dbReference type="CDD" id="cd01948">
    <property type="entry name" value="EAL"/>
    <property type="match status" value="1"/>
</dbReference>
<sequence>MQGSDINNESAKLEVENLKLRKVVSRLKQLTHKYRSAEVIQNALFQISELAAQVRDMDNFYCSVHEIIGKLMFAKNFYICLYDAQQEVVKFVYFVDEVDQDTLFEQLPVEKLSSGLTGYILRTGKPLLCPPEVYQRLIEEGEVKEMGATHVDWLGVPLKSQDSVIGVMVVQSYDESFRYDEKDEDLLTFVSQHVVNALERLKQRELMQNEIEHQTAELRHANESLMREITEREKAEQQTAVLFAISELTNTSDNMATFYKSLHNEIGTLIHADNFYVALLSPDKKFLHFPYHVDETGTAAERRRVSRGLTEYVIRQQRPVFINGRHRQQLIEDGEVTPGTGGGKLAKQWLGSPLMLKGEVFGVIAVQTYDSEFLYRNDDLELLNFVSQHVAVAIDRKRSAEEIQRVNSFLEKKVTERTEELVSEIERRKKIEARLFHDAHHDSLTGLPNRALFTERLQQAVAHKRRHPEHHFAVLFLDLDRFKNINDTLGHSAGDEFLLDVSMRISDCVRDNDMVARLGGDEFVVLLDTMTSIEDAKDVAKRMIRSLSEPFMLNGQEHYSGASVGIALCREDSDSVERLLRDADAAMYQAKSQGRGRYVLFDEQMHQSLVDSVKRETALRHAKIEEDFDVEYQDIVELASNCVIGVELQIRWNDPRQTLSADEFLPLAEKTGLIIKLDRYVLKRCCERIKESRGKSMPRQHVNLSARHLLKAGYINQLIELVERYNVDPSAIALEFSETALTQNDRRSLASLRRLSELGFTLVIDHFGRGAGPLQYLYNYPFSILKLDHNYVARLKSNERARAMLKHVVTLCDELNIALFAAGINTEEEYAHITRLGVDFAQGRYLDEHSDTRVSQQSAS</sequence>
<keyword evidence="6" id="KW-1185">Reference proteome</keyword>
<dbReference type="RefSeq" id="WP_133540300.1">
    <property type="nucleotide sequence ID" value="NZ_SNXI01000015.1"/>
</dbReference>
<dbReference type="Pfam" id="PF00563">
    <property type="entry name" value="EAL"/>
    <property type="match status" value="1"/>
</dbReference>
<dbReference type="SUPFAM" id="SSF55073">
    <property type="entry name" value="Nucleotide cyclase"/>
    <property type="match status" value="1"/>
</dbReference>
<evidence type="ECO:0000313" key="5">
    <source>
        <dbReference type="EMBL" id="TDP30747.1"/>
    </source>
</evidence>
<feature type="coiled-coil region" evidence="2">
    <location>
        <begin position="204"/>
        <end position="238"/>
    </location>
</feature>
<evidence type="ECO:0000256" key="1">
    <source>
        <dbReference type="ARBA" id="ARBA00001946"/>
    </source>
</evidence>
<dbReference type="PROSITE" id="PS50887">
    <property type="entry name" value="GGDEF"/>
    <property type="match status" value="1"/>
</dbReference>
<name>A0A4R6NZY7_9GAMM</name>